<dbReference type="Proteomes" id="UP001149822">
    <property type="component" value="Unassembled WGS sequence"/>
</dbReference>
<evidence type="ECO:0000256" key="1">
    <source>
        <dbReference type="SAM" id="MobiDB-lite"/>
    </source>
</evidence>
<feature type="region of interest" description="Disordered" evidence="1">
    <location>
        <begin position="411"/>
        <end position="441"/>
    </location>
</feature>
<protein>
    <submittedName>
        <fullName evidence="3">DUF1073 domain-containing protein</fullName>
    </submittedName>
</protein>
<evidence type="ECO:0000259" key="2">
    <source>
        <dbReference type="Pfam" id="PF06381"/>
    </source>
</evidence>
<keyword evidence="4" id="KW-1185">Reference proteome</keyword>
<dbReference type="InterPro" id="IPR024459">
    <property type="entry name" value="Acb1-like_N"/>
</dbReference>
<dbReference type="EMBL" id="JAPTYD010000086">
    <property type="protein sequence ID" value="MCZ0964313.1"/>
    <property type="molecule type" value="Genomic_DNA"/>
</dbReference>
<dbReference type="RefSeq" id="WP_268944406.1">
    <property type="nucleotide sequence ID" value="NZ_JAPTYD010000086.1"/>
</dbReference>
<accession>A0ABT4JD75</accession>
<reference evidence="3" key="1">
    <citation type="submission" date="2022-12" db="EMBL/GenBank/DDBJ databases">
        <title>Paracoccus sp. EF6 isolated from a lake water.</title>
        <authorList>
            <person name="Liu H."/>
        </authorList>
    </citation>
    <scope>NUCLEOTIDE SEQUENCE</scope>
    <source>
        <strain evidence="3">EF6</strain>
    </source>
</reference>
<dbReference type="Pfam" id="PF06381">
    <property type="entry name" value="Phage_portal_3"/>
    <property type="match status" value="1"/>
</dbReference>
<evidence type="ECO:0000313" key="4">
    <source>
        <dbReference type="Proteomes" id="UP001149822"/>
    </source>
</evidence>
<comment type="caution">
    <text evidence="3">The sequence shown here is derived from an EMBL/GenBank/DDBJ whole genome shotgun (WGS) entry which is preliminary data.</text>
</comment>
<evidence type="ECO:0000313" key="3">
    <source>
        <dbReference type="EMBL" id="MCZ0964313.1"/>
    </source>
</evidence>
<sequence length="441" mass="49049">MTPLAMIMNAARRLETLFPGYFPETKHQHAKDFGWPDDVRSEDALRMYHRHSIARAGVNKTILKTWQDFPALWETEKAGNTKAEQEILQHFRKIGLWRALAEADRRAIVGGYAAVILRLADSKGFDQPVGTVPGGLSGFAEAVLVWRNQLEVSEWITDAASELYGQPKTFTFNEAAIGGTAGRSFQVHADRVLIWSADGTVAARSDLEPGYNDLLDMEKVKGAGGEGFWKNAKSSPVLEVDKEAKIAEMARAMGVPEDEVADAMNDQVEEWQKGFDKLLMLQGMQAKTLSVNLPSPEHFHGIPLLSFAASLGIPAKILIGSQTGERASTEDSDEWDRTCNARRESIAKPRIKALADRLVRFRVLPERDWFVGWSDLTEASPGEKIDRAVKMANINQTQRDEPAFTATEIREQAGFDGKAPAPYYDETDFQDPSVDPDKKDE</sequence>
<feature type="domain" description="Anti-CBASS protein Acb1-like N-terminal" evidence="2">
    <location>
        <begin position="44"/>
        <end position="394"/>
    </location>
</feature>
<gene>
    <name evidence="3" type="ORF">OU682_22340</name>
</gene>
<organism evidence="3 4">
    <name type="scientific">Paracoccus benzoatiresistens</name>
    <dbReference type="NCBI Taxonomy" id="2997341"/>
    <lineage>
        <taxon>Bacteria</taxon>
        <taxon>Pseudomonadati</taxon>
        <taxon>Pseudomonadota</taxon>
        <taxon>Alphaproteobacteria</taxon>
        <taxon>Rhodobacterales</taxon>
        <taxon>Paracoccaceae</taxon>
        <taxon>Paracoccus</taxon>
    </lineage>
</organism>
<name>A0ABT4JD75_9RHOB</name>
<proteinExistence type="predicted"/>